<protein>
    <recommendedName>
        <fullName evidence="3">F-box domain-containing protein</fullName>
    </recommendedName>
</protein>
<evidence type="ECO:0000313" key="1">
    <source>
        <dbReference type="EMBL" id="OSX67437.1"/>
    </source>
</evidence>
<dbReference type="GeneID" id="36328652"/>
<reference evidence="1 2" key="1">
    <citation type="submission" date="2017-04" db="EMBL/GenBank/DDBJ databases">
        <title>Genome Sequence of the Model Brown-Rot Fungus Postia placenta SB12.</title>
        <authorList>
            <consortium name="DOE Joint Genome Institute"/>
            <person name="Gaskell J."/>
            <person name="Kersten P."/>
            <person name="Larrondo L.F."/>
            <person name="Canessa P."/>
            <person name="Martinez D."/>
            <person name="Hibbett D."/>
            <person name="Schmoll M."/>
            <person name="Kubicek C.P."/>
            <person name="Martinez A.T."/>
            <person name="Yadav J."/>
            <person name="Master E."/>
            <person name="Magnuson J.K."/>
            <person name="James T."/>
            <person name="Yaver D."/>
            <person name="Berka R."/>
            <person name="Labutti K."/>
            <person name="Lipzen A."/>
            <person name="Aerts A."/>
            <person name="Barry K."/>
            <person name="Henrissat B."/>
            <person name="Blanchette R."/>
            <person name="Grigoriev I."/>
            <person name="Cullen D."/>
        </authorList>
    </citation>
    <scope>NUCLEOTIDE SEQUENCE [LARGE SCALE GENOMIC DNA]</scope>
    <source>
        <strain evidence="1 2">MAD-698-R-SB12</strain>
    </source>
</reference>
<accession>A0A1X6NFM2</accession>
<evidence type="ECO:0008006" key="3">
    <source>
        <dbReference type="Google" id="ProtNLM"/>
    </source>
</evidence>
<dbReference type="EMBL" id="KZ110591">
    <property type="protein sequence ID" value="OSX67437.1"/>
    <property type="molecule type" value="Genomic_DNA"/>
</dbReference>
<dbReference type="Proteomes" id="UP000194127">
    <property type="component" value="Unassembled WGS sequence"/>
</dbReference>
<gene>
    <name evidence="1" type="ORF">POSPLADRAFT_1128113</name>
</gene>
<organism evidence="1 2">
    <name type="scientific">Postia placenta MAD-698-R-SB12</name>
    <dbReference type="NCBI Taxonomy" id="670580"/>
    <lineage>
        <taxon>Eukaryota</taxon>
        <taxon>Fungi</taxon>
        <taxon>Dikarya</taxon>
        <taxon>Basidiomycota</taxon>
        <taxon>Agaricomycotina</taxon>
        <taxon>Agaricomycetes</taxon>
        <taxon>Polyporales</taxon>
        <taxon>Adustoporiaceae</taxon>
        <taxon>Rhodonia</taxon>
    </lineage>
</organism>
<evidence type="ECO:0000313" key="2">
    <source>
        <dbReference type="Proteomes" id="UP000194127"/>
    </source>
</evidence>
<sequence length="399" mass="45353">MATHTFLGIPPELRLAIYDAYLAEHQRVRQNRQPTNEHIRVLHTCTQIDREARPLFRRYISLRHERQINAFILRADDAHAGAVLWADVANDGRVLVDAAARGSSKSVKTAPLSHLYAALRRMISLKRLRVFQCRQGVPVNRPLTHVAMQFEVAMYPDGGQPHLSAYELHLDAETRVSPFEVISPRDVEQLRLSGNCQMPTFPPTPALRNVVLHGITGNAFDNNAIDKCFSQSRLESFSYGMGDKLGFELRDRHIQSLVSLSGARLRRLVLLECNRLSSKALAECLDGLPHLEYFALHIITVEELRSNFVLSLAPSVQVLKLHVINAWYAVPLLAEERGLCDAVENAILDRTVAPVEVSVHFRELLMKEDGRQARWQEIATQRQIQLSFGRWEDREQLEL</sequence>
<dbReference type="RefSeq" id="XP_024344231.1">
    <property type="nucleotide sequence ID" value="XM_024483703.1"/>
</dbReference>
<keyword evidence="2" id="KW-1185">Reference proteome</keyword>
<dbReference type="OrthoDB" id="2951834at2759"/>
<name>A0A1X6NFM2_9APHY</name>
<dbReference type="AlphaFoldDB" id="A0A1X6NFM2"/>
<proteinExistence type="predicted"/>